<feature type="transmembrane region" description="Helical" evidence="1">
    <location>
        <begin position="51"/>
        <end position="71"/>
    </location>
</feature>
<reference evidence="2 3" key="1">
    <citation type="submission" date="2016-11" db="EMBL/GenBank/DDBJ databases">
        <authorList>
            <person name="Varghese N."/>
            <person name="Submissions S."/>
        </authorList>
    </citation>
    <scope>NUCLEOTIDE SEQUENCE [LARGE SCALE GENOMIC DNA]</scope>
    <source>
        <strain evidence="2 3">DSM 29620</strain>
    </source>
</reference>
<dbReference type="EMBL" id="FQZZ01000003">
    <property type="protein sequence ID" value="SHK14438.1"/>
    <property type="molecule type" value="Genomic_DNA"/>
</dbReference>
<dbReference type="RefSeq" id="WP_149788727.1">
    <property type="nucleotide sequence ID" value="NZ_FNIO01000005.1"/>
</dbReference>
<dbReference type="AlphaFoldDB" id="A0A1H0J4C2"/>
<evidence type="ECO:0000313" key="2">
    <source>
        <dbReference type="EMBL" id="SHK14438.1"/>
    </source>
</evidence>
<protein>
    <submittedName>
        <fullName evidence="2">Uncharacterized protein</fullName>
    </submittedName>
</protein>
<name>A0A1H0J4C2_9RHOB</name>
<sequence>MGETDQAFVDGELRLALYYTGLRDKIAALNVAVVGFSFTVYDKISDLKLEFFVFLLALGFFSFMASLRSSIAYNYHFRNYEDYLSGAVTQPRPVKAIFEANRAKYNNEKGKFAMLTFGATYVPTHLFWSIAIGLICPLVAVSVYRPW</sequence>
<dbReference type="Proteomes" id="UP000324252">
    <property type="component" value="Unassembled WGS sequence"/>
</dbReference>
<evidence type="ECO:0000313" key="3">
    <source>
        <dbReference type="Proteomes" id="UP000324252"/>
    </source>
</evidence>
<proteinExistence type="predicted"/>
<keyword evidence="1" id="KW-0472">Membrane</keyword>
<keyword evidence="1" id="KW-0812">Transmembrane</keyword>
<keyword evidence="1" id="KW-1133">Transmembrane helix</keyword>
<evidence type="ECO:0000256" key="1">
    <source>
        <dbReference type="SAM" id="Phobius"/>
    </source>
</evidence>
<organism evidence="2 3">
    <name type="scientific">Lutimaribacter pacificus</name>
    <dbReference type="NCBI Taxonomy" id="391948"/>
    <lineage>
        <taxon>Bacteria</taxon>
        <taxon>Pseudomonadati</taxon>
        <taxon>Pseudomonadota</taxon>
        <taxon>Alphaproteobacteria</taxon>
        <taxon>Rhodobacterales</taxon>
        <taxon>Roseobacteraceae</taxon>
        <taxon>Lutimaribacter</taxon>
    </lineage>
</organism>
<gene>
    <name evidence="2" type="ORF">SAMN05444142_103417</name>
</gene>
<feature type="transmembrane region" description="Helical" evidence="1">
    <location>
        <begin position="126"/>
        <end position="144"/>
    </location>
</feature>
<accession>A0A1H0J4C2</accession>
<keyword evidence="3" id="KW-1185">Reference proteome</keyword>